<feature type="compositionally biased region" description="Basic and acidic residues" evidence="1">
    <location>
        <begin position="28"/>
        <end position="43"/>
    </location>
</feature>
<reference evidence="3" key="1">
    <citation type="submission" date="2025-08" db="UniProtKB">
        <authorList>
            <consortium name="RefSeq"/>
        </authorList>
    </citation>
    <scope>IDENTIFICATION</scope>
    <source>
        <tissue evidence="3">Whole larval tissue</tissue>
    </source>
</reference>
<evidence type="ECO:0000313" key="2">
    <source>
        <dbReference type="Proteomes" id="UP000829999"/>
    </source>
</evidence>
<feature type="region of interest" description="Disordered" evidence="1">
    <location>
        <begin position="1"/>
        <end position="60"/>
    </location>
</feature>
<dbReference type="Proteomes" id="UP000829999">
    <property type="component" value="Unplaced"/>
</dbReference>
<evidence type="ECO:0000313" key="3">
    <source>
        <dbReference type="RefSeq" id="XP_050563578.1"/>
    </source>
</evidence>
<sequence length="250" mass="28856">RLNEQRTGHTDPNRSDSDRDTPTLNYSDSERDTPTPNRPDSERATPITSRSRPRPGRKTLTEDVLKYVNYHKRPKLPDNRFEVFGKNVGMKLQELPKEQRILAEKNINETLFLAEMGSLTMSHTVKKNYDFPNTGFSSQPHTQPLFTQLHTQNLYTRPQTQILFTQPNTQNLSTQPQTQILFTQPNTQNLSTRPHTEKQYALQANQHRFQEHAVVHYESSSLSSMESTSPLQPDQDNTIATYLSNFNDDL</sequence>
<organism evidence="2 3">
    <name type="scientific">Spodoptera frugiperda</name>
    <name type="common">Fall armyworm</name>
    <dbReference type="NCBI Taxonomy" id="7108"/>
    <lineage>
        <taxon>Eukaryota</taxon>
        <taxon>Metazoa</taxon>
        <taxon>Ecdysozoa</taxon>
        <taxon>Arthropoda</taxon>
        <taxon>Hexapoda</taxon>
        <taxon>Insecta</taxon>
        <taxon>Pterygota</taxon>
        <taxon>Neoptera</taxon>
        <taxon>Endopterygota</taxon>
        <taxon>Lepidoptera</taxon>
        <taxon>Glossata</taxon>
        <taxon>Ditrysia</taxon>
        <taxon>Noctuoidea</taxon>
        <taxon>Noctuidae</taxon>
        <taxon>Amphipyrinae</taxon>
        <taxon>Spodoptera</taxon>
    </lineage>
</organism>
<proteinExistence type="predicted"/>
<protein>
    <submittedName>
        <fullName evidence="3">Uncharacterized protein LOC126912986</fullName>
    </submittedName>
</protein>
<dbReference type="RefSeq" id="XP_050563578.1">
    <property type="nucleotide sequence ID" value="XM_050707621.1"/>
</dbReference>
<dbReference type="OrthoDB" id="6617753at2759"/>
<keyword evidence="2" id="KW-1185">Reference proteome</keyword>
<gene>
    <name evidence="3" type="primary">LOC126912986</name>
</gene>
<dbReference type="GeneID" id="126912986"/>
<name>A0A9R0F7B0_SPOFR</name>
<evidence type="ECO:0000256" key="1">
    <source>
        <dbReference type="SAM" id="MobiDB-lite"/>
    </source>
</evidence>
<accession>A0A9R0F7B0</accession>
<dbReference type="AlphaFoldDB" id="A0A9R0F7B0"/>
<feature type="compositionally biased region" description="Basic and acidic residues" evidence="1">
    <location>
        <begin position="1"/>
        <end position="21"/>
    </location>
</feature>
<feature type="non-terminal residue" evidence="3">
    <location>
        <position position="1"/>
    </location>
</feature>